<keyword evidence="2" id="KW-1185">Reference proteome</keyword>
<gene>
    <name evidence="1" type="ORF">HUJ06_003294</name>
</gene>
<sequence>MDTPVVQIKWQIIFIYASNINKRLACPSLTVGLLQIKWFPVREFKSKSI</sequence>
<protein>
    <submittedName>
        <fullName evidence="1">Uncharacterized protein</fullName>
    </submittedName>
</protein>
<evidence type="ECO:0000313" key="2">
    <source>
        <dbReference type="Proteomes" id="UP000607653"/>
    </source>
</evidence>
<accession>A0A822ZFY6</accession>
<organism evidence="1 2">
    <name type="scientific">Nelumbo nucifera</name>
    <name type="common">Sacred lotus</name>
    <dbReference type="NCBI Taxonomy" id="4432"/>
    <lineage>
        <taxon>Eukaryota</taxon>
        <taxon>Viridiplantae</taxon>
        <taxon>Streptophyta</taxon>
        <taxon>Embryophyta</taxon>
        <taxon>Tracheophyta</taxon>
        <taxon>Spermatophyta</taxon>
        <taxon>Magnoliopsida</taxon>
        <taxon>Proteales</taxon>
        <taxon>Nelumbonaceae</taxon>
        <taxon>Nelumbo</taxon>
    </lineage>
</organism>
<proteinExistence type="predicted"/>
<name>A0A822ZFY6_NELNU</name>
<dbReference type="EMBL" id="DUZY01000007">
    <property type="protein sequence ID" value="DAD45064.1"/>
    <property type="molecule type" value="Genomic_DNA"/>
</dbReference>
<reference evidence="1 2" key="1">
    <citation type="journal article" date="2020" name="Mol. Biol. Evol.">
        <title>Distinct Expression and Methylation Patterns for Genes with Different Fates following a Single Whole-Genome Duplication in Flowering Plants.</title>
        <authorList>
            <person name="Shi T."/>
            <person name="Rahmani R.S."/>
            <person name="Gugger P.F."/>
            <person name="Wang M."/>
            <person name="Li H."/>
            <person name="Zhang Y."/>
            <person name="Li Z."/>
            <person name="Wang Q."/>
            <person name="Van de Peer Y."/>
            <person name="Marchal K."/>
            <person name="Chen J."/>
        </authorList>
    </citation>
    <scope>NUCLEOTIDE SEQUENCE [LARGE SCALE GENOMIC DNA]</scope>
    <source>
        <tissue evidence="1">Leaf</tissue>
    </source>
</reference>
<dbReference type="AlphaFoldDB" id="A0A822ZFY6"/>
<evidence type="ECO:0000313" key="1">
    <source>
        <dbReference type="EMBL" id="DAD45064.1"/>
    </source>
</evidence>
<dbReference type="Proteomes" id="UP000607653">
    <property type="component" value="Unassembled WGS sequence"/>
</dbReference>
<comment type="caution">
    <text evidence="1">The sequence shown here is derived from an EMBL/GenBank/DDBJ whole genome shotgun (WGS) entry which is preliminary data.</text>
</comment>